<evidence type="ECO:0000256" key="2">
    <source>
        <dbReference type="ARBA" id="ARBA00007131"/>
    </source>
</evidence>
<accession>A0A3B1B8L6</accession>
<evidence type="ECO:0000256" key="3">
    <source>
        <dbReference type="ARBA" id="ARBA00023052"/>
    </source>
</evidence>
<evidence type="ECO:0000313" key="5">
    <source>
        <dbReference type="EMBL" id="VAX14599.1"/>
    </source>
</evidence>
<dbReference type="GO" id="GO:0004802">
    <property type="term" value="F:transketolase activity"/>
    <property type="evidence" value="ECO:0007669"/>
    <property type="project" value="UniProtKB-EC"/>
</dbReference>
<feature type="domain" description="Transketolase-like pyrimidine-binding" evidence="4">
    <location>
        <begin position="1"/>
        <end position="163"/>
    </location>
</feature>
<dbReference type="Pfam" id="PF02779">
    <property type="entry name" value="Transket_pyr"/>
    <property type="match status" value="1"/>
</dbReference>
<keyword evidence="3" id="KW-0786">Thiamine pyrophosphate</keyword>
<dbReference type="PANTHER" id="PTHR43825:SF5">
    <property type="entry name" value="HYPOTHETICAL TRANSKETOLASE FAMILY PROTEIN"/>
    <property type="match status" value="1"/>
</dbReference>
<organism evidence="5">
    <name type="scientific">hydrothermal vent metagenome</name>
    <dbReference type="NCBI Taxonomy" id="652676"/>
    <lineage>
        <taxon>unclassified sequences</taxon>
        <taxon>metagenomes</taxon>
        <taxon>ecological metagenomes</taxon>
    </lineage>
</organism>
<dbReference type="EC" id="2.2.1.1" evidence="5"/>
<dbReference type="PANTHER" id="PTHR43825">
    <property type="entry name" value="PYRUVATE DEHYDROGENASE E1 COMPONENT"/>
    <property type="match status" value="1"/>
</dbReference>
<dbReference type="FunFam" id="3.40.50.970:FF:000129">
    <property type="entry name" value="Transketolase"/>
    <property type="match status" value="1"/>
</dbReference>
<dbReference type="Gene3D" id="3.40.50.970">
    <property type="match status" value="1"/>
</dbReference>
<dbReference type="Gene3D" id="3.40.50.920">
    <property type="match status" value="1"/>
</dbReference>
<gene>
    <name evidence="5" type="ORF">MNBD_GAMMA24-949</name>
</gene>
<dbReference type="InterPro" id="IPR029061">
    <property type="entry name" value="THDP-binding"/>
</dbReference>
<dbReference type="Pfam" id="PF02780">
    <property type="entry name" value="Transketolase_C"/>
    <property type="match status" value="1"/>
</dbReference>
<dbReference type="CDD" id="cd07033">
    <property type="entry name" value="TPP_PYR_DXS_TK_like"/>
    <property type="match status" value="1"/>
</dbReference>
<dbReference type="SUPFAM" id="SSF52518">
    <property type="entry name" value="Thiamin diphosphate-binding fold (THDP-binding)"/>
    <property type="match status" value="1"/>
</dbReference>
<evidence type="ECO:0000256" key="1">
    <source>
        <dbReference type="ARBA" id="ARBA00001964"/>
    </source>
</evidence>
<keyword evidence="5" id="KW-0808">Transferase</keyword>
<dbReference type="EMBL" id="UOFZ01000185">
    <property type="protein sequence ID" value="VAX14599.1"/>
    <property type="molecule type" value="Genomic_DNA"/>
</dbReference>
<dbReference type="AlphaFoldDB" id="A0A3B1B8L6"/>
<dbReference type="InterPro" id="IPR033248">
    <property type="entry name" value="Transketolase_C"/>
</dbReference>
<reference evidence="5" key="1">
    <citation type="submission" date="2018-06" db="EMBL/GenBank/DDBJ databases">
        <authorList>
            <person name="Zhirakovskaya E."/>
        </authorList>
    </citation>
    <scope>NUCLEOTIDE SEQUENCE</scope>
</reference>
<comment type="cofactor">
    <cofactor evidence="1">
        <name>thiamine diphosphate</name>
        <dbReference type="ChEBI" id="CHEBI:58937"/>
    </cofactor>
</comment>
<protein>
    <submittedName>
        <fullName evidence="5">Transketolase, C-terminal section</fullName>
        <ecNumber evidence="5">2.2.1.1</ecNumber>
    </submittedName>
</protein>
<dbReference type="InterPro" id="IPR051157">
    <property type="entry name" value="PDH/Transketolase"/>
</dbReference>
<dbReference type="SUPFAM" id="SSF52922">
    <property type="entry name" value="TK C-terminal domain-like"/>
    <property type="match status" value="1"/>
</dbReference>
<sequence>MRRVCLNGVHKLAAEDSRVVFIGSDLGPGTLNEMAKEIPERFFMEGISEQHIIGMSAGLAMEGFIPFVNTIAPFLTRRCYEQIAMDLCLHDLPVRLIGNGGGVVYAPLGPTHLATEDIAIMRALPNMTIIAPCDAEEMGRLMEQVLDWPHPMYIRLAKGGDKIVSDGEQEFEIGKAIILREPGEGLFITTGVMTQLALEAAEKIEADYGIKCGVLHMHTIKPLDSHALARWLPKIQAVVTVEEHTRIGGLGSAVLEFCSDELPEQAAKITRIGIPDRYSDKYGNQNSLLEYWGITVGSLCDMMQKKLQKN</sequence>
<dbReference type="InterPro" id="IPR009014">
    <property type="entry name" value="Transketo_C/PFOR_II"/>
</dbReference>
<dbReference type="InterPro" id="IPR005475">
    <property type="entry name" value="Transketolase-like_Pyr-bd"/>
</dbReference>
<dbReference type="SMART" id="SM00861">
    <property type="entry name" value="Transket_pyr"/>
    <property type="match status" value="1"/>
</dbReference>
<name>A0A3B1B8L6_9ZZZZ</name>
<comment type="similarity">
    <text evidence="2">Belongs to the transketolase family.</text>
</comment>
<proteinExistence type="inferred from homology"/>
<evidence type="ECO:0000259" key="4">
    <source>
        <dbReference type="SMART" id="SM00861"/>
    </source>
</evidence>